<feature type="domain" description="FAD/NAD(P)-binding" evidence="7">
    <location>
        <begin position="25"/>
        <end position="319"/>
    </location>
</feature>
<comment type="similarity">
    <text evidence="5">Belongs to the ferredoxin--NADP reductase type 2 family.</text>
</comment>
<name>A0A395M414_9BACT</name>
<feature type="binding site" evidence="5">
    <location>
        <position position="342"/>
    </location>
    <ligand>
        <name>FAD</name>
        <dbReference type="ChEBI" id="CHEBI:57692"/>
    </ligand>
</feature>
<dbReference type="InterPro" id="IPR036188">
    <property type="entry name" value="FAD/NAD-bd_sf"/>
</dbReference>
<evidence type="ECO:0000256" key="4">
    <source>
        <dbReference type="ARBA" id="ARBA00023002"/>
    </source>
</evidence>
<dbReference type="EC" id="1.18.1.2" evidence="5"/>
<evidence type="ECO:0000313" key="9">
    <source>
        <dbReference type="EMBL" id="RFM25517.1"/>
    </source>
</evidence>
<protein>
    <recommendedName>
        <fullName evidence="5">Ferredoxin--NADP reductase</fullName>
        <shortName evidence="5">FNR</shortName>
        <shortName evidence="5">Fd-NADP(+) reductase</shortName>
        <ecNumber evidence="5">1.18.1.2</ecNumber>
    </recommendedName>
</protein>
<sequence>MSAVTTEKNVSLHDAHVTSAHDVADITIIGAGPTGLFAAFYAGLRAMRVRILESLAEIGGQLTALYPKKNIYDVAGYPKVLAEDLVKNLYEQCAQYNPEIITSARVDKLESENGLFKLTVENGQVYWSKTVLIAAGVGAFTPRKLESPAIQAWEGKGLYYFVKDPTIFYGRKVLVIGGGDSAMDWAMALGDKTDMLLIHRRDKFVAHEDSVRKVKEMGIPIRTFWELKSIHGENGKITHAVIFNNKTKEEDTIEVDAILCNLGFHTNLGPIKDWGLEIHNNGIVVNARMETNIKGVYAAGDIAWHPAKLKLIATGFGEAAIAVNHAKTVIDPHASYFPGHSSNKDDKKEEKQHQPV</sequence>
<evidence type="ECO:0000313" key="10">
    <source>
        <dbReference type="Proteomes" id="UP000266389"/>
    </source>
</evidence>
<gene>
    <name evidence="9" type="ORF">D0433_00355</name>
    <name evidence="8" type="ORF">D0433_01735</name>
</gene>
<keyword evidence="2 5" id="KW-0274">FAD</keyword>
<dbReference type="PRINTS" id="PR00469">
    <property type="entry name" value="PNDRDTASEII"/>
</dbReference>
<feature type="compositionally biased region" description="Basic and acidic residues" evidence="6">
    <location>
        <begin position="342"/>
        <end position="356"/>
    </location>
</feature>
<comment type="caution">
    <text evidence="9">The sequence shown here is derived from an EMBL/GenBank/DDBJ whole genome shotgun (WGS) entry which is preliminary data.</text>
</comment>
<dbReference type="EMBL" id="PHFL01000001">
    <property type="protein sequence ID" value="RFM25517.1"/>
    <property type="molecule type" value="Genomic_DNA"/>
</dbReference>
<accession>A0A395M414</accession>
<dbReference type="InterPro" id="IPR023753">
    <property type="entry name" value="FAD/NAD-binding_dom"/>
</dbReference>
<organism evidence="9 10">
    <name type="scientific">Candidatus Thermochlorobacter aerophilus</name>
    <dbReference type="NCBI Taxonomy" id="1868324"/>
    <lineage>
        <taxon>Bacteria</taxon>
        <taxon>Pseudomonadati</taxon>
        <taxon>Chlorobiota</taxon>
        <taxon>Chlorobiia</taxon>
        <taxon>Chlorobiales</taxon>
        <taxon>Candidatus Thermochlorobacteriaceae</taxon>
        <taxon>Candidatus Thermochlorobacter</taxon>
    </lineage>
</organism>
<evidence type="ECO:0000256" key="5">
    <source>
        <dbReference type="HAMAP-Rule" id="MF_01685"/>
    </source>
</evidence>
<keyword evidence="4 5" id="KW-0560">Oxidoreductase</keyword>
<evidence type="ECO:0000313" key="8">
    <source>
        <dbReference type="EMBL" id="RFM25362.1"/>
    </source>
</evidence>
<dbReference type="InterPro" id="IPR050097">
    <property type="entry name" value="Ferredoxin-NADP_redctase_2"/>
</dbReference>
<dbReference type="GO" id="GO:0050660">
    <property type="term" value="F:flavin adenine dinucleotide binding"/>
    <property type="evidence" value="ECO:0007669"/>
    <property type="project" value="UniProtKB-UniRule"/>
</dbReference>
<dbReference type="GO" id="GO:0004324">
    <property type="term" value="F:ferredoxin-NADP+ reductase activity"/>
    <property type="evidence" value="ECO:0007669"/>
    <property type="project" value="UniProtKB-UniRule"/>
</dbReference>
<dbReference type="AlphaFoldDB" id="A0A395M414"/>
<dbReference type="HAMAP" id="MF_01685">
    <property type="entry name" value="FENR2"/>
    <property type="match status" value="1"/>
</dbReference>
<feature type="binding site" evidence="5">
    <location>
        <position position="34"/>
    </location>
    <ligand>
        <name>FAD</name>
        <dbReference type="ChEBI" id="CHEBI:57692"/>
    </ligand>
</feature>
<proteinExistence type="inferred from homology"/>
<feature type="binding site" evidence="5">
    <location>
        <position position="53"/>
    </location>
    <ligand>
        <name>FAD</name>
        <dbReference type="ChEBI" id="CHEBI:57692"/>
    </ligand>
</feature>
<comment type="cofactor">
    <cofactor evidence="5">
        <name>FAD</name>
        <dbReference type="ChEBI" id="CHEBI:57692"/>
    </cofactor>
    <text evidence="5">Binds 1 FAD per subunit.</text>
</comment>
<dbReference type="PRINTS" id="PR00368">
    <property type="entry name" value="FADPNR"/>
</dbReference>
<dbReference type="Gene3D" id="3.50.50.60">
    <property type="entry name" value="FAD/NAD(P)-binding domain"/>
    <property type="match status" value="2"/>
</dbReference>
<dbReference type="PANTHER" id="PTHR48105">
    <property type="entry name" value="THIOREDOXIN REDUCTASE 1-RELATED-RELATED"/>
    <property type="match status" value="1"/>
</dbReference>
<dbReference type="Proteomes" id="UP000266389">
    <property type="component" value="Unassembled WGS sequence"/>
</dbReference>
<feature type="binding site" evidence="5">
    <location>
        <position position="140"/>
    </location>
    <ligand>
        <name>FAD</name>
        <dbReference type="ChEBI" id="CHEBI:57692"/>
    </ligand>
</feature>
<dbReference type="SUPFAM" id="SSF51905">
    <property type="entry name" value="FAD/NAD(P)-binding domain"/>
    <property type="match status" value="1"/>
</dbReference>
<dbReference type="GO" id="GO:0050661">
    <property type="term" value="F:NADP binding"/>
    <property type="evidence" value="ECO:0007669"/>
    <property type="project" value="UniProtKB-UniRule"/>
</dbReference>
<dbReference type="Pfam" id="PF07992">
    <property type="entry name" value="Pyr_redox_2"/>
    <property type="match status" value="1"/>
</dbReference>
<feature type="region of interest" description="Disordered" evidence="6">
    <location>
        <begin position="334"/>
        <end position="356"/>
    </location>
</feature>
<evidence type="ECO:0000259" key="7">
    <source>
        <dbReference type="Pfam" id="PF07992"/>
    </source>
</evidence>
<feature type="binding site" evidence="5">
    <location>
        <position position="61"/>
    </location>
    <ligand>
        <name>FAD</name>
        <dbReference type="ChEBI" id="CHEBI:57692"/>
    </ligand>
</feature>
<feature type="binding site" evidence="5">
    <location>
        <position position="106"/>
    </location>
    <ligand>
        <name>FAD</name>
        <dbReference type="ChEBI" id="CHEBI:57692"/>
    </ligand>
</feature>
<dbReference type="InterPro" id="IPR022890">
    <property type="entry name" value="Fd--NADP_Rdtase_type_2"/>
</dbReference>
<evidence type="ECO:0000256" key="6">
    <source>
        <dbReference type="SAM" id="MobiDB-lite"/>
    </source>
</evidence>
<reference evidence="9 10" key="1">
    <citation type="journal article" date="2011" name="ISME J.">
        <title>Community ecology of hot spring cyanobacterial mats: predominant populations and their functional potential.</title>
        <authorList>
            <person name="Klatt C.G."/>
            <person name="Wood J.M."/>
            <person name="Rusch D.B."/>
            <person name="Bateson M.M."/>
            <person name="Hamamura N."/>
            <person name="Heidelberg J.F."/>
            <person name="Grossman A.R."/>
            <person name="Bhaya D."/>
            <person name="Cohan F.M."/>
            <person name="Kuhl M."/>
            <person name="Bryant D.A."/>
            <person name="Ward D.M."/>
        </authorList>
    </citation>
    <scope>NUCLEOTIDE SEQUENCE [LARGE SCALE GENOMIC DNA]</scope>
    <source>
        <strain evidence="9">OS</strain>
    </source>
</reference>
<feature type="binding site" evidence="5">
    <location>
        <position position="66"/>
    </location>
    <ligand>
        <name>FAD</name>
        <dbReference type="ChEBI" id="CHEBI:57692"/>
    </ligand>
</feature>
<evidence type="ECO:0000256" key="3">
    <source>
        <dbReference type="ARBA" id="ARBA00022857"/>
    </source>
</evidence>
<feature type="binding site" evidence="5">
    <location>
        <position position="301"/>
    </location>
    <ligand>
        <name>FAD</name>
        <dbReference type="ChEBI" id="CHEBI:57692"/>
    </ligand>
</feature>
<keyword evidence="3 5" id="KW-0521">NADP</keyword>
<evidence type="ECO:0000256" key="1">
    <source>
        <dbReference type="ARBA" id="ARBA00022630"/>
    </source>
</evidence>
<reference evidence="9" key="2">
    <citation type="submission" date="2017-08" db="EMBL/GenBank/DDBJ databases">
        <authorList>
            <person name="de Groot N.N."/>
        </authorList>
    </citation>
    <scope>NUCLEOTIDE SEQUENCE</scope>
    <source>
        <strain evidence="9">OS</strain>
    </source>
</reference>
<comment type="catalytic activity">
    <reaction evidence="5">
        <text>2 reduced [2Fe-2S]-[ferredoxin] + NADP(+) + H(+) = 2 oxidized [2Fe-2S]-[ferredoxin] + NADPH</text>
        <dbReference type="Rhea" id="RHEA:20125"/>
        <dbReference type="Rhea" id="RHEA-COMP:10000"/>
        <dbReference type="Rhea" id="RHEA-COMP:10001"/>
        <dbReference type="ChEBI" id="CHEBI:15378"/>
        <dbReference type="ChEBI" id="CHEBI:33737"/>
        <dbReference type="ChEBI" id="CHEBI:33738"/>
        <dbReference type="ChEBI" id="CHEBI:57783"/>
        <dbReference type="ChEBI" id="CHEBI:58349"/>
        <dbReference type="EC" id="1.18.1.2"/>
    </reaction>
</comment>
<keyword evidence="1 5" id="KW-0285">Flavoprotein</keyword>
<comment type="subunit">
    <text evidence="5">Homodimer.</text>
</comment>
<evidence type="ECO:0000256" key="2">
    <source>
        <dbReference type="ARBA" id="ARBA00022827"/>
    </source>
</evidence>
<dbReference type="EMBL" id="PHFL01000007">
    <property type="protein sequence ID" value="RFM25362.1"/>
    <property type="molecule type" value="Genomic_DNA"/>
</dbReference>